<keyword evidence="9" id="KW-1185">Reference proteome</keyword>
<accession>A0A8B8EW69</accession>
<feature type="transmembrane region" description="Helical" evidence="7">
    <location>
        <begin position="139"/>
        <end position="160"/>
    </location>
</feature>
<evidence type="ECO:0000256" key="7">
    <source>
        <dbReference type="SAM" id="Phobius"/>
    </source>
</evidence>
<dbReference type="Gene3D" id="1.20.1070.10">
    <property type="entry name" value="Rhodopsin 7-helix transmembrane proteins"/>
    <property type="match status" value="2"/>
</dbReference>
<dbReference type="OrthoDB" id="6286111at2759"/>
<feature type="transmembrane region" description="Helical" evidence="7">
    <location>
        <begin position="98"/>
        <end position="118"/>
    </location>
</feature>
<organism evidence="9 11">
    <name type="scientific">Crassostrea virginica</name>
    <name type="common">Eastern oyster</name>
    <dbReference type="NCBI Taxonomy" id="6565"/>
    <lineage>
        <taxon>Eukaryota</taxon>
        <taxon>Metazoa</taxon>
        <taxon>Spiralia</taxon>
        <taxon>Lophotrochozoa</taxon>
        <taxon>Mollusca</taxon>
        <taxon>Bivalvia</taxon>
        <taxon>Autobranchia</taxon>
        <taxon>Pteriomorphia</taxon>
        <taxon>Ostreida</taxon>
        <taxon>Ostreoidea</taxon>
        <taxon>Ostreidae</taxon>
        <taxon>Crassostrea</taxon>
    </lineage>
</organism>
<dbReference type="GO" id="GO:0032870">
    <property type="term" value="P:cellular response to hormone stimulus"/>
    <property type="evidence" value="ECO:0007669"/>
    <property type="project" value="TreeGrafter"/>
</dbReference>
<dbReference type="RefSeq" id="XP_022344245.1">
    <property type="nucleotide sequence ID" value="XM_022488537.1"/>
</dbReference>
<dbReference type="InterPro" id="IPR000276">
    <property type="entry name" value="GPCR_Rhodpsn"/>
</dbReference>
<keyword evidence="3 7" id="KW-0812">Transmembrane</keyword>
<dbReference type="InterPro" id="IPR017452">
    <property type="entry name" value="GPCR_Rhodpsn_7TM"/>
</dbReference>
<feature type="transmembrane region" description="Helical" evidence="7">
    <location>
        <begin position="194"/>
        <end position="215"/>
    </location>
</feature>
<evidence type="ECO:0000256" key="4">
    <source>
        <dbReference type="ARBA" id="ARBA00022989"/>
    </source>
</evidence>
<feature type="transmembrane region" description="Helical" evidence="7">
    <location>
        <begin position="58"/>
        <end position="78"/>
    </location>
</feature>
<evidence type="ECO:0000313" key="13">
    <source>
        <dbReference type="RefSeq" id="XP_022344248.1"/>
    </source>
</evidence>
<dbReference type="PROSITE" id="PS50262">
    <property type="entry name" value="G_PROTEIN_RECEP_F1_2"/>
    <property type="match status" value="1"/>
</dbReference>
<keyword evidence="5 7" id="KW-0472">Membrane</keyword>
<evidence type="ECO:0000313" key="9">
    <source>
        <dbReference type="Proteomes" id="UP000694844"/>
    </source>
</evidence>
<comment type="subcellular location">
    <subcellularLocation>
        <location evidence="1">Cell membrane</location>
        <topology evidence="1">Multi-pass membrane protein</topology>
    </subcellularLocation>
</comment>
<feature type="domain" description="G-protein coupled receptors family 1 profile" evidence="8">
    <location>
        <begin position="37"/>
        <end position="425"/>
    </location>
</feature>
<dbReference type="RefSeq" id="XP_022344244.1">
    <property type="nucleotide sequence ID" value="XM_022488536.1"/>
</dbReference>
<dbReference type="RefSeq" id="XP_022344248.1">
    <property type="nucleotide sequence ID" value="XM_022488540.1"/>
</dbReference>
<evidence type="ECO:0000256" key="1">
    <source>
        <dbReference type="ARBA" id="ARBA00004651"/>
    </source>
</evidence>
<dbReference type="SUPFAM" id="SSF81321">
    <property type="entry name" value="Family A G protein-coupled receptor-like"/>
    <property type="match status" value="1"/>
</dbReference>
<reference evidence="10 11" key="1">
    <citation type="submission" date="2025-04" db="UniProtKB">
        <authorList>
            <consortium name="RefSeq"/>
        </authorList>
    </citation>
    <scope>IDENTIFICATION</scope>
    <source>
        <tissue evidence="10 11">Whole sample</tissue>
    </source>
</reference>
<evidence type="ECO:0000313" key="10">
    <source>
        <dbReference type="RefSeq" id="XP_022344244.1"/>
    </source>
</evidence>
<gene>
    <name evidence="10 11 12 13 14" type="primary">LOC111137192</name>
</gene>
<sequence length="451" mass="51254">MINNSNITNEEFFPLSLHVVVFSIVFMGIDIVFSLLTNILLMLTIINAPSLRTPPNNHLLNIGLNNVILSLCMIFSLVSVGTRRDDLGYVHSFTGFQLFIVSNCSLQYLCAFASICIYRKMTIKRPSLCLRMRKRMVTRSILVSWVTSVLLSVIFCLSFMQNDERACDTLSPFQREFRSCDSRSSLTSEQSVVLVMYLGSYLSGLIIIFSSYYSICKSLNLTGSFGKSRVTPWNRNSSLSSDLGTEVNDHQTHQTNNDGEFVKPYTISSGNCEDIIVHYQRSEHALTFEDIFALENPILAAKLKQNVFEKRPLKPTLSNTSTQSTKSKTCTFTDISPDANLQRIQNIKNASALRNQFLRRDRVSLSSATKNSFIMFVAYLICSLPLIVLGIPGVLDFLSTDARILTLLVCRLLFYINACFYPLWYLLFSKRVRQCLLRLIENILIKLQVRR</sequence>
<dbReference type="PRINTS" id="PR00237">
    <property type="entry name" value="GPCRRHODOPSN"/>
</dbReference>
<evidence type="ECO:0000313" key="14">
    <source>
        <dbReference type="RefSeq" id="XP_022344249.1"/>
    </source>
</evidence>
<dbReference type="AlphaFoldDB" id="A0A8B8EW69"/>
<dbReference type="GO" id="GO:0042277">
    <property type="term" value="F:peptide binding"/>
    <property type="evidence" value="ECO:0007669"/>
    <property type="project" value="TreeGrafter"/>
</dbReference>
<dbReference type="KEGG" id="cvn:111137192"/>
<dbReference type="GO" id="GO:0005886">
    <property type="term" value="C:plasma membrane"/>
    <property type="evidence" value="ECO:0007669"/>
    <property type="project" value="UniProtKB-SubCell"/>
</dbReference>
<evidence type="ECO:0000256" key="6">
    <source>
        <dbReference type="ARBA" id="ARBA00023170"/>
    </source>
</evidence>
<keyword evidence="2" id="KW-1003">Cell membrane</keyword>
<dbReference type="RefSeq" id="XP_022344249.1">
    <property type="nucleotide sequence ID" value="XM_022488541.1"/>
</dbReference>
<feature type="transmembrane region" description="Helical" evidence="7">
    <location>
        <begin position="372"/>
        <end position="392"/>
    </location>
</feature>
<name>A0A8B8EW69_CRAVI</name>
<evidence type="ECO:0000313" key="11">
    <source>
        <dbReference type="RefSeq" id="XP_022344245.1"/>
    </source>
</evidence>
<dbReference type="CDD" id="cd00637">
    <property type="entry name" value="7tm_classA_rhodopsin-like"/>
    <property type="match status" value="1"/>
</dbReference>
<protein>
    <submittedName>
        <fullName evidence="10 11">Uncharacterized protein LOC111137192</fullName>
    </submittedName>
</protein>
<feature type="transmembrane region" description="Helical" evidence="7">
    <location>
        <begin position="20"/>
        <end position="46"/>
    </location>
</feature>
<feature type="transmembrane region" description="Helical" evidence="7">
    <location>
        <begin position="404"/>
        <end position="428"/>
    </location>
</feature>
<dbReference type="Proteomes" id="UP000694844">
    <property type="component" value="Chromosome 5"/>
</dbReference>
<dbReference type="RefSeq" id="XP_022344246.1">
    <property type="nucleotide sequence ID" value="XM_022488538.1"/>
</dbReference>
<evidence type="ECO:0000259" key="8">
    <source>
        <dbReference type="PROSITE" id="PS50262"/>
    </source>
</evidence>
<keyword evidence="6" id="KW-0675">Receptor</keyword>
<keyword evidence="4 7" id="KW-1133">Transmembrane helix</keyword>
<evidence type="ECO:0000256" key="3">
    <source>
        <dbReference type="ARBA" id="ARBA00022692"/>
    </source>
</evidence>
<dbReference type="PANTHER" id="PTHR24241">
    <property type="entry name" value="NEUROPEPTIDE RECEPTOR-RELATED G-PROTEIN COUPLED RECEPTOR"/>
    <property type="match status" value="1"/>
</dbReference>
<dbReference type="GeneID" id="111137192"/>
<dbReference type="Pfam" id="PF00001">
    <property type="entry name" value="7tm_1"/>
    <property type="match status" value="1"/>
</dbReference>
<dbReference type="GO" id="GO:0004930">
    <property type="term" value="F:G protein-coupled receptor activity"/>
    <property type="evidence" value="ECO:0007669"/>
    <property type="project" value="InterPro"/>
</dbReference>
<evidence type="ECO:0000256" key="2">
    <source>
        <dbReference type="ARBA" id="ARBA00022475"/>
    </source>
</evidence>
<proteinExistence type="predicted"/>
<evidence type="ECO:0000256" key="5">
    <source>
        <dbReference type="ARBA" id="ARBA00023136"/>
    </source>
</evidence>
<evidence type="ECO:0000313" key="12">
    <source>
        <dbReference type="RefSeq" id="XP_022344246.1"/>
    </source>
</evidence>
<dbReference type="PANTHER" id="PTHR24241:SF76">
    <property type="entry name" value="NEUROPEPTIDE SIFAMIDE RECEPTOR"/>
    <property type="match status" value="1"/>
</dbReference>